<evidence type="ECO:0000313" key="6">
    <source>
        <dbReference type="Proteomes" id="UP000253490"/>
    </source>
</evidence>
<dbReference type="PANTHER" id="PTHR30535">
    <property type="entry name" value="VITAMIN B12-BINDING PROTEIN"/>
    <property type="match status" value="1"/>
</dbReference>
<reference evidence="5 6" key="1">
    <citation type="submission" date="2018-06" db="EMBL/GenBank/DDBJ databases">
        <title>Genomic Encyclopedia of Type Strains, Phase IV (KMG-IV): sequencing the most valuable type-strain genomes for metagenomic binning, comparative biology and taxonomic classification.</title>
        <authorList>
            <person name="Goeker M."/>
        </authorList>
    </citation>
    <scope>NUCLEOTIDE SEQUENCE [LARGE SCALE GENOMIC DNA]</scope>
    <source>
        <strain evidence="5 6">DSM 22112</strain>
    </source>
</reference>
<gene>
    <name evidence="5" type="ORF">DES36_11058</name>
</gene>
<feature type="domain" description="Fe/B12 periplasmic-binding" evidence="4">
    <location>
        <begin position="65"/>
        <end position="332"/>
    </location>
</feature>
<feature type="signal peptide" evidence="3">
    <location>
        <begin position="1"/>
        <end position="23"/>
    </location>
</feature>
<protein>
    <submittedName>
        <fullName evidence="5">Iron complex transport system substrate-binding protein</fullName>
    </submittedName>
</protein>
<dbReference type="Gene3D" id="1.20.58.2180">
    <property type="match status" value="1"/>
</dbReference>
<keyword evidence="6" id="KW-1185">Reference proteome</keyword>
<feature type="compositionally biased region" description="Basic and acidic residues" evidence="2">
    <location>
        <begin position="31"/>
        <end position="46"/>
    </location>
</feature>
<comment type="caution">
    <text evidence="5">The sequence shown here is derived from an EMBL/GenBank/DDBJ whole genome shotgun (WGS) entry which is preliminary data.</text>
</comment>
<feature type="chain" id="PRO_5017000686" evidence="3">
    <location>
        <begin position="24"/>
        <end position="371"/>
    </location>
</feature>
<evidence type="ECO:0000313" key="5">
    <source>
        <dbReference type="EMBL" id="RBP63315.1"/>
    </source>
</evidence>
<dbReference type="SUPFAM" id="SSF53807">
    <property type="entry name" value="Helical backbone' metal receptor"/>
    <property type="match status" value="1"/>
</dbReference>
<dbReference type="AlphaFoldDB" id="A0A366I5H3"/>
<organism evidence="5 6">
    <name type="scientific">Alkalibaculum bacchi</name>
    <dbReference type="NCBI Taxonomy" id="645887"/>
    <lineage>
        <taxon>Bacteria</taxon>
        <taxon>Bacillati</taxon>
        <taxon>Bacillota</taxon>
        <taxon>Clostridia</taxon>
        <taxon>Eubacteriales</taxon>
        <taxon>Eubacteriaceae</taxon>
        <taxon>Alkalibaculum</taxon>
    </lineage>
</organism>
<sequence length="371" mass="40851">MKKKILSMLLVVFLLLSMTTACNNSKPSSTDVDKKQKQDVTSKDKTTSFTDSAGREVALPADITRIVPSGALAQIVLFAIAPDALVGVSGEWNPSAEEYIDTEYYELPILGQFYGQGDLNLEEIAKVDPQVIIDIGESKPSVVEDMDDISEQVGIPTIHIEATTDTMGDAYRTLGKLLGKEKEGEALASYCEKVNEDTKALIEKIGEEGKVDLLYATGEDGLGVLAKDSFHAEIIDRVSNNVAVVEDISSKGTGNPVDMEQIINWNPEVIIFAPGSVYSSVGKDKSWQQLKAVKDGNYYEVPTGPYNWMGSPPSVNRYMGMLWITQLLYPEEAGYDMYDEAAKYYELFYHSELTEEEYNKLVANSLGKTAK</sequence>
<dbReference type="GO" id="GO:0071281">
    <property type="term" value="P:cellular response to iron ion"/>
    <property type="evidence" value="ECO:0007669"/>
    <property type="project" value="TreeGrafter"/>
</dbReference>
<dbReference type="InterPro" id="IPR002491">
    <property type="entry name" value="ABC_transptr_periplasmic_BD"/>
</dbReference>
<dbReference type="Pfam" id="PF01497">
    <property type="entry name" value="Peripla_BP_2"/>
    <property type="match status" value="1"/>
</dbReference>
<proteinExistence type="inferred from homology"/>
<evidence type="ECO:0000259" key="4">
    <source>
        <dbReference type="PROSITE" id="PS50983"/>
    </source>
</evidence>
<feature type="region of interest" description="Disordered" evidence="2">
    <location>
        <begin position="23"/>
        <end position="48"/>
    </location>
</feature>
<dbReference type="PROSITE" id="PS51257">
    <property type="entry name" value="PROKAR_LIPOPROTEIN"/>
    <property type="match status" value="1"/>
</dbReference>
<evidence type="ECO:0000256" key="2">
    <source>
        <dbReference type="SAM" id="MobiDB-lite"/>
    </source>
</evidence>
<name>A0A366I5H3_9FIRM</name>
<keyword evidence="3" id="KW-0732">Signal</keyword>
<dbReference type="PANTHER" id="PTHR30535:SF34">
    <property type="entry name" value="MOLYBDATE-BINDING PROTEIN MOLA"/>
    <property type="match status" value="1"/>
</dbReference>
<evidence type="ECO:0000256" key="3">
    <source>
        <dbReference type="SAM" id="SignalP"/>
    </source>
</evidence>
<dbReference type="PROSITE" id="PS50983">
    <property type="entry name" value="FE_B12_PBP"/>
    <property type="match status" value="1"/>
</dbReference>
<dbReference type="Proteomes" id="UP000253490">
    <property type="component" value="Unassembled WGS sequence"/>
</dbReference>
<comment type="similarity">
    <text evidence="1">Belongs to the bacterial solute-binding protein 8 family.</text>
</comment>
<accession>A0A366I5H3</accession>
<dbReference type="Gene3D" id="3.40.50.1980">
    <property type="entry name" value="Nitrogenase molybdenum iron protein domain"/>
    <property type="match status" value="2"/>
</dbReference>
<dbReference type="EMBL" id="QNRX01000010">
    <property type="protein sequence ID" value="RBP63315.1"/>
    <property type="molecule type" value="Genomic_DNA"/>
</dbReference>
<evidence type="ECO:0000256" key="1">
    <source>
        <dbReference type="ARBA" id="ARBA00008814"/>
    </source>
</evidence>
<dbReference type="OrthoDB" id="9787830at2"/>
<dbReference type="InterPro" id="IPR050902">
    <property type="entry name" value="ABC_Transporter_SBP"/>
</dbReference>
<dbReference type="RefSeq" id="WP_113920833.1">
    <property type="nucleotide sequence ID" value="NZ_QNRX01000010.1"/>
</dbReference>